<gene>
    <name evidence="2" type="ORF">CGC50_07565</name>
</gene>
<accession>A0A250FPL7</accession>
<dbReference type="AlphaFoldDB" id="A0A250FPL7"/>
<keyword evidence="1" id="KW-0732">Signal</keyword>
<evidence type="ECO:0000313" key="2">
    <source>
        <dbReference type="EMBL" id="ATA87024.1"/>
    </source>
</evidence>
<dbReference type="InterPro" id="IPR050583">
    <property type="entry name" value="Mycobacterial_A85_antigen"/>
</dbReference>
<protein>
    <submittedName>
        <fullName evidence="2">Esterase</fullName>
    </submittedName>
</protein>
<dbReference type="Pfam" id="PF00756">
    <property type="entry name" value="Esterase"/>
    <property type="match status" value="1"/>
</dbReference>
<reference evidence="3" key="1">
    <citation type="submission" date="2017-06" db="EMBL/GenBank/DDBJ databases">
        <title>Capnocytophaga spp. assemblies.</title>
        <authorList>
            <person name="Gulvik C.A."/>
        </authorList>
    </citation>
    <scope>NUCLEOTIDE SEQUENCE [LARGE SCALE GENOMIC DNA]</scope>
    <source>
        <strain evidence="3">H1496</strain>
    </source>
</reference>
<dbReference type="Proteomes" id="UP000217250">
    <property type="component" value="Chromosome"/>
</dbReference>
<dbReference type="PANTHER" id="PTHR48098:SF6">
    <property type="entry name" value="FERRI-BACILLIBACTIN ESTERASE BESA"/>
    <property type="match status" value="1"/>
</dbReference>
<sequence>MKHIICLFFLSVCSTWAQTAICIGERFTLPSTIMGGECTIDLYLPPSYNDSSLIPTDYPVVYLLDAQANFNYFTTLMEKLTQGVPNIPEMIVVGIESKDRDRDFARENDRFWQFVSEEVKPLVERKYRCKDFRIAVGHSLSGLSVVSALVKHTDLFNAYIAHDPSLWWGEGYGINLFEQNKGKDFQNRLLYITHTGYKIRHNGRSGHVATFDKLKEMLQANAFKNLQWKISEYSKENHGTIQLIGNIDMFRTLFAEMFIDRNDIEENPQVITQRYKALSERLHYTFTPSEGYLKNTIKWLQRNGKQAQAQEVEALLRPKEEKISK</sequence>
<name>A0A250FPL7_9FLAO</name>
<dbReference type="RefSeq" id="WP_095910305.1">
    <property type="nucleotide sequence ID" value="NZ_CP022386.1"/>
</dbReference>
<proteinExistence type="predicted"/>
<dbReference type="InterPro" id="IPR000801">
    <property type="entry name" value="Esterase-like"/>
</dbReference>
<dbReference type="EMBL" id="CP022386">
    <property type="protein sequence ID" value="ATA87024.1"/>
    <property type="molecule type" value="Genomic_DNA"/>
</dbReference>
<dbReference type="SUPFAM" id="SSF53474">
    <property type="entry name" value="alpha/beta-Hydrolases"/>
    <property type="match status" value="1"/>
</dbReference>
<feature type="chain" id="PRO_5012874301" evidence="1">
    <location>
        <begin position="20"/>
        <end position="325"/>
    </location>
</feature>
<feature type="signal peptide" evidence="1">
    <location>
        <begin position="1"/>
        <end position="19"/>
    </location>
</feature>
<evidence type="ECO:0000313" key="3">
    <source>
        <dbReference type="Proteomes" id="UP000217250"/>
    </source>
</evidence>
<dbReference type="Gene3D" id="3.40.50.1820">
    <property type="entry name" value="alpha/beta hydrolase"/>
    <property type="match status" value="1"/>
</dbReference>
<dbReference type="OrthoDB" id="9784036at2"/>
<organism evidence="2 3">
    <name type="scientific">Capnocytophaga gingivalis</name>
    <dbReference type="NCBI Taxonomy" id="1017"/>
    <lineage>
        <taxon>Bacteria</taxon>
        <taxon>Pseudomonadati</taxon>
        <taxon>Bacteroidota</taxon>
        <taxon>Flavobacteriia</taxon>
        <taxon>Flavobacteriales</taxon>
        <taxon>Flavobacteriaceae</taxon>
        <taxon>Capnocytophaga</taxon>
    </lineage>
</organism>
<dbReference type="InterPro" id="IPR029058">
    <property type="entry name" value="AB_hydrolase_fold"/>
</dbReference>
<dbReference type="PANTHER" id="PTHR48098">
    <property type="entry name" value="ENTEROCHELIN ESTERASE-RELATED"/>
    <property type="match status" value="1"/>
</dbReference>
<dbReference type="KEGG" id="cgh:CGC50_07565"/>
<evidence type="ECO:0000256" key="1">
    <source>
        <dbReference type="SAM" id="SignalP"/>
    </source>
</evidence>
<dbReference type="GeneID" id="84808411"/>